<comment type="caution">
    <text evidence="3">The sequence shown here is derived from an EMBL/GenBank/DDBJ whole genome shotgun (WGS) entry which is preliminary data.</text>
</comment>
<dbReference type="SUPFAM" id="SSF158472">
    <property type="entry name" value="HAMP domain-like"/>
    <property type="match status" value="1"/>
</dbReference>
<feature type="transmembrane region" description="Helical" evidence="1">
    <location>
        <begin position="21"/>
        <end position="44"/>
    </location>
</feature>
<name>A0AAW6DJB8_MEDGN</name>
<feature type="domain" description="HAMP" evidence="2">
    <location>
        <begin position="159"/>
        <end position="211"/>
    </location>
</feature>
<organism evidence="3 4">
    <name type="scientific">Mediterraneibacter gnavus</name>
    <name type="common">Ruminococcus gnavus</name>
    <dbReference type="NCBI Taxonomy" id="33038"/>
    <lineage>
        <taxon>Bacteria</taxon>
        <taxon>Bacillati</taxon>
        <taxon>Bacillota</taxon>
        <taxon>Clostridia</taxon>
        <taxon>Lachnospirales</taxon>
        <taxon>Lachnospiraceae</taxon>
        <taxon>Mediterraneibacter</taxon>
    </lineage>
</organism>
<keyword evidence="1" id="KW-0812">Transmembrane</keyword>
<dbReference type="RefSeq" id="WP_272111469.1">
    <property type="nucleotide sequence ID" value="NZ_JAQMLA010000062.1"/>
</dbReference>
<keyword evidence="1" id="KW-0472">Membrane</keyword>
<dbReference type="EMBL" id="JAQMLA010000062">
    <property type="protein sequence ID" value="MDB8688068.1"/>
    <property type="molecule type" value="Genomic_DNA"/>
</dbReference>
<protein>
    <submittedName>
        <fullName evidence="3">HAMP domain-containing protein</fullName>
    </submittedName>
</protein>
<proteinExistence type="predicted"/>
<dbReference type="PROSITE" id="PS50885">
    <property type="entry name" value="HAMP"/>
    <property type="match status" value="1"/>
</dbReference>
<dbReference type="GO" id="GO:0007165">
    <property type="term" value="P:signal transduction"/>
    <property type="evidence" value="ECO:0007669"/>
    <property type="project" value="InterPro"/>
</dbReference>
<dbReference type="AlphaFoldDB" id="A0AAW6DJB8"/>
<dbReference type="Proteomes" id="UP001212160">
    <property type="component" value="Unassembled WGS sequence"/>
</dbReference>
<evidence type="ECO:0000259" key="2">
    <source>
        <dbReference type="PROSITE" id="PS50885"/>
    </source>
</evidence>
<dbReference type="CDD" id="cd06225">
    <property type="entry name" value="HAMP"/>
    <property type="match status" value="1"/>
</dbReference>
<dbReference type="Pfam" id="PF00672">
    <property type="entry name" value="HAMP"/>
    <property type="match status" value="1"/>
</dbReference>
<evidence type="ECO:0000313" key="4">
    <source>
        <dbReference type="Proteomes" id="UP001212160"/>
    </source>
</evidence>
<evidence type="ECO:0000313" key="3">
    <source>
        <dbReference type="EMBL" id="MDB8688068.1"/>
    </source>
</evidence>
<dbReference type="GO" id="GO:0016020">
    <property type="term" value="C:membrane"/>
    <property type="evidence" value="ECO:0007669"/>
    <property type="project" value="InterPro"/>
</dbReference>
<evidence type="ECO:0000256" key="1">
    <source>
        <dbReference type="SAM" id="Phobius"/>
    </source>
</evidence>
<reference evidence="3" key="1">
    <citation type="submission" date="2023-01" db="EMBL/GenBank/DDBJ databases">
        <title>Human gut microbiome strain richness.</title>
        <authorList>
            <person name="Chen-Liaw A."/>
        </authorList>
    </citation>
    <scope>NUCLEOTIDE SEQUENCE</scope>
    <source>
        <strain evidence="3">RTP21484st1_H11_RTP21484_190118</strain>
    </source>
</reference>
<feature type="transmembrane region" description="Helical" evidence="1">
    <location>
        <begin position="132"/>
        <end position="157"/>
    </location>
</feature>
<dbReference type="SMART" id="SM00304">
    <property type="entry name" value="HAMP"/>
    <property type="match status" value="1"/>
</dbReference>
<gene>
    <name evidence="3" type="ORF">PNW85_15595</name>
</gene>
<accession>A0AAW6DJB8</accession>
<sequence>MEKVRRKNSRHYIDNMSIKNSFVFYALISLVIGIVIGVISITLVDDYRINLNYKYEDMTTRYDIPENGSFTAKYNKDQTEYTIYNASEKEVCNFVVDYQKERPVQEYIYPNHVSYIEVSPKFTKHDRIVDSALGVVNIVTIPIVLSISMILCVTIFVNRKLVRPIKLLTNAYRKVENNELDFTLPYPYKDEMGRLCLAFEKMKNCLYQNNQKMIRQFTEQRRLNAAFSQ</sequence>
<dbReference type="Gene3D" id="6.10.340.10">
    <property type="match status" value="1"/>
</dbReference>
<keyword evidence="1" id="KW-1133">Transmembrane helix</keyword>
<dbReference type="InterPro" id="IPR003660">
    <property type="entry name" value="HAMP_dom"/>
</dbReference>